<dbReference type="InterPro" id="IPR044643">
    <property type="entry name" value="TrpF_fam"/>
</dbReference>
<dbReference type="Pfam" id="PF00697">
    <property type="entry name" value="PRAI"/>
    <property type="match status" value="1"/>
</dbReference>
<dbReference type="PANTHER" id="PTHR42894">
    <property type="entry name" value="N-(5'-PHOSPHORIBOSYL)ANTHRANILATE ISOMERASE"/>
    <property type="match status" value="1"/>
</dbReference>
<dbReference type="UniPathway" id="UPA00035">
    <property type="reaction ID" value="UER00042"/>
</dbReference>
<evidence type="ECO:0000313" key="11">
    <source>
        <dbReference type="EMBL" id="GHB95609.1"/>
    </source>
</evidence>
<comment type="similarity">
    <text evidence="9">Belongs to the TrpF family.</text>
</comment>
<dbReference type="GO" id="GO:0000162">
    <property type="term" value="P:L-tryptophan biosynthetic process"/>
    <property type="evidence" value="ECO:0007669"/>
    <property type="project" value="UniProtKB-UniRule"/>
</dbReference>
<evidence type="ECO:0000256" key="5">
    <source>
        <dbReference type="ARBA" id="ARBA00022605"/>
    </source>
</evidence>
<dbReference type="PANTHER" id="PTHR42894:SF1">
    <property type="entry name" value="N-(5'-PHOSPHORIBOSYL)ANTHRANILATE ISOMERASE"/>
    <property type="match status" value="1"/>
</dbReference>
<organism evidence="11 12">
    <name type="scientific">Cerasicoccus arenae</name>
    <dbReference type="NCBI Taxonomy" id="424488"/>
    <lineage>
        <taxon>Bacteria</taxon>
        <taxon>Pseudomonadati</taxon>
        <taxon>Verrucomicrobiota</taxon>
        <taxon>Opitutia</taxon>
        <taxon>Puniceicoccales</taxon>
        <taxon>Cerasicoccaceae</taxon>
        <taxon>Cerasicoccus</taxon>
    </lineage>
</organism>
<reference evidence="11" key="2">
    <citation type="submission" date="2020-09" db="EMBL/GenBank/DDBJ databases">
        <authorList>
            <person name="Sun Q."/>
            <person name="Kim S."/>
        </authorList>
    </citation>
    <scope>NUCLEOTIDE SEQUENCE</scope>
    <source>
        <strain evidence="11">KCTC 12870</strain>
    </source>
</reference>
<dbReference type="EC" id="5.3.1.24" evidence="3 9"/>
<evidence type="ECO:0000256" key="2">
    <source>
        <dbReference type="ARBA" id="ARBA00004664"/>
    </source>
</evidence>
<dbReference type="EMBL" id="BMXG01000004">
    <property type="protein sequence ID" value="GHB95609.1"/>
    <property type="molecule type" value="Genomic_DNA"/>
</dbReference>
<dbReference type="HAMAP" id="MF_00135">
    <property type="entry name" value="PRAI"/>
    <property type="match status" value="1"/>
</dbReference>
<dbReference type="InterPro" id="IPR001240">
    <property type="entry name" value="PRAI_dom"/>
</dbReference>
<dbReference type="InterPro" id="IPR013785">
    <property type="entry name" value="Aldolase_TIM"/>
</dbReference>
<accession>A0A8J3GC46</accession>
<reference evidence="11" key="1">
    <citation type="journal article" date="2014" name="Int. J. Syst. Evol. Microbiol.">
        <title>Complete genome sequence of Corynebacterium casei LMG S-19264T (=DSM 44701T), isolated from a smear-ripened cheese.</title>
        <authorList>
            <consortium name="US DOE Joint Genome Institute (JGI-PGF)"/>
            <person name="Walter F."/>
            <person name="Albersmeier A."/>
            <person name="Kalinowski J."/>
            <person name="Ruckert C."/>
        </authorList>
    </citation>
    <scope>NUCLEOTIDE SEQUENCE</scope>
    <source>
        <strain evidence="11">KCTC 12870</strain>
    </source>
</reference>
<dbReference type="AlphaFoldDB" id="A0A8J3GC46"/>
<dbReference type="SUPFAM" id="SSF51366">
    <property type="entry name" value="Ribulose-phoshate binding barrel"/>
    <property type="match status" value="1"/>
</dbReference>
<name>A0A8J3GC46_9BACT</name>
<keyword evidence="8 9" id="KW-0413">Isomerase</keyword>
<dbReference type="GO" id="GO:0004640">
    <property type="term" value="F:phosphoribosylanthranilate isomerase activity"/>
    <property type="evidence" value="ECO:0007669"/>
    <property type="project" value="UniProtKB-UniRule"/>
</dbReference>
<evidence type="ECO:0000313" key="12">
    <source>
        <dbReference type="Proteomes" id="UP000642829"/>
    </source>
</evidence>
<dbReference type="InterPro" id="IPR011060">
    <property type="entry name" value="RibuloseP-bd_barrel"/>
</dbReference>
<evidence type="ECO:0000256" key="7">
    <source>
        <dbReference type="ARBA" id="ARBA00023141"/>
    </source>
</evidence>
<evidence type="ECO:0000256" key="3">
    <source>
        <dbReference type="ARBA" id="ARBA00012572"/>
    </source>
</evidence>
<sequence>MPPPHLNSELKIKVCGLTRWEDAELALELGADYCGVIVYPKSPRAATRQQAWELCQRIPAGKRVMVDVNTGADELENWADLGFDHFQIHCDIDVNLATLAAWRGIVGKEQLWLAPKIPPGEAFPQTMLEFADTILVDAYHADKYGGSGQTGNWELFAEWATLYAHKRFVLAGGLNPDNVTEAVRVSGAETADVNSGVESQPGIKDHAKLRALFAALGR</sequence>
<evidence type="ECO:0000256" key="8">
    <source>
        <dbReference type="ARBA" id="ARBA00023235"/>
    </source>
</evidence>
<comment type="pathway">
    <text evidence="2 9">Amino-acid biosynthesis; L-tryptophan biosynthesis; L-tryptophan from chorismate: step 3/5.</text>
</comment>
<evidence type="ECO:0000256" key="9">
    <source>
        <dbReference type="HAMAP-Rule" id="MF_00135"/>
    </source>
</evidence>
<comment type="caution">
    <text evidence="11">The sequence shown here is derived from an EMBL/GenBank/DDBJ whole genome shotgun (WGS) entry which is preliminary data.</text>
</comment>
<gene>
    <name evidence="9 11" type="primary">trpF</name>
    <name evidence="11" type="ORF">GCM10007047_09290</name>
</gene>
<protein>
    <recommendedName>
        <fullName evidence="4 9">N-(5'-phosphoribosyl)anthranilate isomerase</fullName>
        <shortName evidence="9">PRAI</shortName>
        <ecNumber evidence="3 9">5.3.1.24</ecNumber>
    </recommendedName>
</protein>
<feature type="domain" description="N-(5'phosphoribosyl) anthranilate isomerase (PRAI)" evidence="10">
    <location>
        <begin position="13"/>
        <end position="213"/>
    </location>
</feature>
<keyword evidence="6 9" id="KW-0822">Tryptophan biosynthesis</keyword>
<evidence type="ECO:0000256" key="6">
    <source>
        <dbReference type="ARBA" id="ARBA00022822"/>
    </source>
</evidence>
<dbReference type="Proteomes" id="UP000642829">
    <property type="component" value="Unassembled WGS sequence"/>
</dbReference>
<evidence type="ECO:0000259" key="10">
    <source>
        <dbReference type="Pfam" id="PF00697"/>
    </source>
</evidence>
<evidence type="ECO:0000256" key="1">
    <source>
        <dbReference type="ARBA" id="ARBA00001164"/>
    </source>
</evidence>
<evidence type="ECO:0000256" key="4">
    <source>
        <dbReference type="ARBA" id="ARBA00022272"/>
    </source>
</evidence>
<keyword evidence="12" id="KW-1185">Reference proteome</keyword>
<dbReference type="CDD" id="cd00405">
    <property type="entry name" value="PRAI"/>
    <property type="match status" value="1"/>
</dbReference>
<comment type="catalytic activity">
    <reaction evidence="1 9">
        <text>N-(5-phospho-beta-D-ribosyl)anthranilate = 1-(2-carboxyphenylamino)-1-deoxy-D-ribulose 5-phosphate</text>
        <dbReference type="Rhea" id="RHEA:21540"/>
        <dbReference type="ChEBI" id="CHEBI:18277"/>
        <dbReference type="ChEBI" id="CHEBI:58613"/>
        <dbReference type="EC" id="5.3.1.24"/>
    </reaction>
</comment>
<keyword evidence="5 9" id="KW-0028">Amino-acid biosynthesis</keyword>
<keyword evidence="7 9" id="KW-0057">Aromatic amino acid biosynthesis</keyword>
<dbReference type="Gene3D" id="3.20.20.70">
    <property type="entry name" value="Aldolase class I"/>
    <property type="match status" value="1"/>
</dbReference>
<proteinExistence type="inferred from homology"/>